<dbReference type="EMBL" id="RWKW01000002">
    <property type="protein sequence ID" value="RST88348.1"/>
    <property type="molecule type" value="Genomic_DNA"/>
</dbReference>
<dbReference type="Proteomes" id="UP000278398">
    <property type="component" value="Unassembled WGS sequence"/>
</dbReference>
<dbReference type="OrthoDB" id="8395083at2"/>
<evidence type="ECO:0000313" key="3">
    <source>
        <dbReference type="Proteomes" id="UP000278398"/>
    </source>
</evidence>
<comment type="caution">
    <text evidence="2">The sequence shown here is derived from an EMBL/GenBank/DDBJ whole genome shotgun (WGS) entry which is preliminary data.</text>
</comment>
<protein>
    <submittedName>
        <fullName evidence="2">Uncharacterized protein</fullName>
    </submittedName>
</protein>
<name>A0A3R9YVU6_9HYPH</name>
<evidence type="ECO:0000256" key="1">
    <source>
        <dbReference type="SAM" id="MobiDB-lite"/>
    </source>
</evidence>
<sequence>MGDVKIRFEDASLLEALSEMAREHDHTLEAEIQRLLKQAVERRAVRMAFLERAREITAMTPAGVPQSDSTLLIREDRDR</sequence>
<feature type="region of interest" description="Disordered" evidence="1">
    <location>
        <begin position="60"/>
        <end position="79"/>
    </location>
</feature>
<dbReference type="AlphaFoldDB" id="A0A3R9YVU6"/>
<dbReference type="RefSeq" id="WP_126697622.1">
    <property type="nucleotide sequence ID" value="NZ_RWKW01000002.1"/>
</dbReference>
<dbReference type="InterPro" id="IPR010985">
    <property type="entry name" value="Ribbon_hlx_hlx"/>
</dbReference>
<dbReference type="SUPFAM" id="SSF47598">
    <property type="entry name" value="Ribbon-helix-helix"/>
    <property type="match status" value="1"/>
</dbReference>
<proteinExistence type="predicted"/>
<organism evidence="2 3">
    <name type="scientific">Aquibium carbonis</name>
    <dbReference type="NCBI Taxonomy" id="2495581"/>
    <lineage>
        <taxon>Bacteria</taxon>
        <taxon>Pseudomonadati</taxon>
        <taxon>Pseudomonadota</taxon>
        <taxon>Alphaproteobacteria</taxon>
        <taxon>Hyphomicrobiales</taxon>
        <taxon>Phyllobacteriaceae</taxon>
        <taxon>Aquibium</taxon>
    </lineage>
</organism>
<reference evidence="2 3" key="1">
    <citation type="submission" date="2018-12" db="EMBL/GenBank/DDBJ databases">
        <title>Mesorhizobium carbonis sp. nov., isolated from coal mine water.</title>
        <authorList>
            <person name="Xin W."/>
            <person name="Xu Z."/>
            <person name="Xiang F."/>
            <person name="Zhang J."/>
            <person name="Xi L."/>
            <person name="Liu J."/>
        </authorList>
    </citation>
    <scope>NUCLEOTIDE SEQUENCE [LARGE SCALE GENOMIC DNA]</scope>
    <source>
        <strain evidence="2 3">B2.3</strain>
    </source>
</reference>
<dbReference type="GO" id="GO:0006355">
    <property type="term" value="P:regulation of DNA-templated transcription"/>
    <property type="evidence" value="ECO:0007669"/>
    <property type="project" value="InterPro"/>
</dbReference>
<keyword evidence="3" id="KW-1185">Reference proteome</keyword>
<evidence type="ECO:0000313" key="2">
    <source>
        <dbReference type="EMBL" id="RST88348.1"/>
    </source>
</evidence>
<accession>A0A3R9YVU6</accession>
<gene>
    <name evidence="2" type="ORF">EJC49_01230</name>
</gene>